<evidence type="ECO:0000313" key="4">
    <source>
        <dbReference type="EMBL" id="GAA4640504.1"/>
    </source>
</evidence>
<evidence type="ECO:0000313" key="5">
    <source>
        <dbReference type="Proteomes" id="UP001501442"/>
    </source>
</evidence>
<protein>
    <submittedName>
        <fullName evidence="4">Uncharacterized protein</fullName>
    </submittedName>
</protein>
<dbReference type="InterPro" id="IPR036237">
    <property type="entry name" value="Xyl_isomerase-like_sf"/>
</dbReference>
<feature type="domain" description="ATPase BadF/BadG/BcrA/BcrD type" evidence="3">
    <location>
        <begin position="100"/>
        <end position="264"/>
    </location>
</feature>
<dbReference type="EMBL" id="BAABHK010000033">
    <property type="protein sequence ID" value="GAA4640504.1"/>
    <property type="molecule type" value="Genomic_DNA"/>
</dbReference>
<dbReference type="Gene3D" id="3.30.420.40">
    <property type="match status" value="2"/>
</dbReference>
<dbReference type="PANTHER" id="PTHR12110:SF21">
    <property type="entry name" value="XYLOSE ISOMERASE-LIKE TIM BARREL DOMAIN-CONTAINING PROTEIN"/>
    <property type="match status" value="1"/>
</dbReference>
<reference evidence="5" key="1">
    <citation type="journal article" date="2019" name="Int. J. Syst. Evol. Microbiol.">
        <title>The Global Catalogue of Microorganisms (GCM) 10K type strain sequencing project: providing services to taxonomists for standard genome sequencing and annotation.</title>
        <authorList>
            <consortium name="The Broad Institute Genomics Platform"/>
            <consortium name="The Broad Institute Genome Sequencing Center for Infectious Disease"/>
            <person name="Wu L."/>
            <person name="Ma J."/>
        </authorList>
    </citation>
    <scope>NUCLEOTIDE SEQUENCE [LARGE SCALE GENOMIC DNA]</scope>
    <source>
        <strain evidence="5">JCM 17939</strain>
    </source>
</reference>
<name>A0ABP8UW41_9ACTN</name>
<keyword evidence="5" id="KW-1185">Reference proteome</keyword>
<dbReference type="Pfam" id="PF01261">
    <property type="entry name" value="AP_endonuc_2"/>
    <property type="match status" value="1"/>
</dbReference>
<dbReference type="SUPFAM" id="SSF53067">
    <property type="entry name" value="Actin-like ATPase domain"/>
    <property type="match status" value="1"/>
</dbReference>
<dbReference type="RefSeq" id="WP_345444283.1">
    <property type="nucleotide sequence ID" value="NZ_BAABHK010000033.1"/>
</dbReference>
<dbReference type="PANTHER" id="PTHR12110">
    <property type="entry name" value="HYDROXYPYRUVATE ISOMERASE"/>
    <property type="match status" value="1"/>
</dbReference>
<organism evidence="4 5">
    <name type="scientific">Actinoallomurus vinaceus</name>
    <dbReference type="NCBI Taxonomy" id="1080074"/>
    <lineage>
        <taxon>Bacteria</taxon>
        <taxon>Bacillati</taxon>
        <taxon>Actinomycetota</taxon>
        <taxon>Actinomycetes</taxon>
        <taxon>Streptosporangiales</taxon>
        <taxon>Thermomonosporaceae</taxon>
        <taxon>Actinoallomurus</taxon>
    </lineage>
</organism>
<dbReference type="Pfam" id="PF01869">
    <property type="entry name" value="BcrAD_BadFG"/>
    <property type="match status" value="1"/>
</dbReference>
<dbReference type="Proteomes" id="UP001501442">
    <property type="component" value="Unassembled WGS sequence"/>
</dbReference>
<dbReference type="InterPro" id="IPR050312">
    <property type="entry name" value="IolE/XylAMocC-like"/>
</dbReference>
<feature type="domain" description="Xylose isomerase-like TIM barrel" evidence="2">
    <location>
        <begin position="382"/>
        <end position="670"/>
    </location>
</feature>
<dbReference type="SUPFAM" id="SSF51658">
    <property type="entry name" value="Xylose isomerase-like"/>
    <property type="match status" value="1"/>
</dbReference>
<evidence type="ECO:0000259" key="3">
    <source>
        <dbReference type="Pfam" id="PF01869"/>
    </source>
</evidence>
<comment type="caution">
    <text evidence="4">The sequence shown here is derived from an EMBL/GenBank/DDBJ whole genome shotgun (WGS) entry which is preliminary data.</text>
</comment>
<sequence>MTVTWAVDAGGSTTSAIIPSPGREPGSGVTRTYGPVNPASVGADTADRTLRALLGDVAAALDGRPGTGWIATATVDLADPGGEPDRLRGLARDAGLSGRLILSNDALPWLVAPPLEGRGVALVCGTGSGFVAAGDRAGLVRVGGCEYLGSDEGSAFDLGLAGLRAAVRAEDGRGPATAIAARLTAGHGTSPAELARRLAAAAFPKAAVAALAPAVCDAWLDGDGPAAALVSAALDELVLGVRAARDRAGLTADWSVAAGGGVLRGCPPMLAELDRRLRSELKAAEVVPVTEPVTFVHAALRHCVRDGETRPPDGPAGGSAWLVDLEAPPHRTRRTSAMPRQDRESPDGIRSARTAIEDGDRRVAVGLCLAAWGGSGLTAALEHAALAGADAVDLPTDTTSGLLDLARWSEDETYRTELRMALANVRVGCVSNSRDTQLLLGPHGPHTDPVLDGPVRAKREHALRHALDTVRLAADLGVPYARLMFGVPDVARWLSWWHSPVSWADNVTAWCEQARPVLALAAEYGVTLLVEPHPKQVAYDRQSARRLLDAAALAEPRATVRICLDPANLAATGHDPVDAVRGWGTDLGAAHAKDLQVWRGADAPRGAGWSRYGPGPPIRFRALGAGGLAWPSIVSALLDEDFHGVLYVEHEDALLPREQSVRVSVRLLRDLLPQDRPQGRTW</sequence>
<dbReference type="Gene3D" id="3.20.20.150">
    <property type="entry name" value="Divalent-metal-dependent TIM barrel enzymes"/>
    <property type="match status" value="1"/>
</dbReference>
<evidence type="ECO:0000259" key="2">
    <source>
        <dbReference type="Pfam" id="PF01261"/>
    </source>
</evidence>
<evidence type="ECO:0000256" key="1">
    <source>
        <dbReference type="SAM" id="MobiDB-lite"/>
    </source>
</evidence>
<dbReference type="InterPro" id="IPR013022">
    <property type="entry name" value="Xyl_isomerase-like_TIM-brl"/>
</dbReference>
<dbReference type="InterPro" id="IPR002731">
    <property type="entry name" value="ATPase_BadF"/>
</dbReference>
<proteinExistence type="predicted"/>
<accession>A0ABP8UW41</accession>
<gene>
    <name evidence="4" type="ORF">GCM10023196_106230</name>
</gene>
<dbReference type="InterPro" id="IPR043129">
    <property type="entry name" value="ATPase_NBD"/>
</dbReference>
<feature type="region of interest" description="Disordered" evidence="1">
    <location>
        <begin position="1"/>
        <end position="40"/>
    </location>
</feature>